<dbReference type="PANTHER" id="PTHR19237:SF20">
    <property type="entry name" value="NUCLEOBINDIN 1"/>
    <property type="match status" value="1"/>
</dbReference>
<evidence type="ECO:0000313" key="6">
    <source>
        <dbReference type="Proteomes" id="UP001321749"/>
    </source>
</evidence>
<dbReference type="InterPro" id="IPR011992">
    <property type="entry name" value="EF-hand-dom_pair"/>
</dbReference>
<dbReference type="EMBL" id="MU864935">
    <property type="protein sequence ID" value="KAK4465954.1"/>
    <property type="molecule type" value="Genomic_DNA"/>
</dbReference>
<dbReference type="InterPro" id="IPR002048">
    <property type="entry name" value="EF_hand_dom"/>
</dbReference>
<feature type="domain" description="EF-hand" evidence="4">
    <location>
        <begin position="97"/>
        <end position="132"/>
    </location>
</feature>
<name>A0AAV9I219_9PEZI</name>
<dbReference type="PANTHER" id="PTHR19237">
    <property type="entry name" value="NUCLEOBINDIN"/>
    <property type="match status" value="1"/>
</dbReference>
<comment type="caution">
    <text evidence="5">The sequence shown here is derived from an EMBL/GenBank/DDBJ whole genome shotgun (WGS) entry which is preliminary data.</text>
</comment>
<evidence type="ECO:0000313" key="5">
    <source>
        <dbReference type="EMBL" id="KAK4465954.1"/>
    </source>
</evidence>
<dbReference type="AlphaFoldDB" id="A0AAV9I219"/>
<organism evidence="5 6">
    <name type="scientific">Cladorrhinum samala</name>
    <dbReference type="NCBI Taxonomy" id="585594"/>
    <lineage>
        <taxon>Eukaryota</taxon>
        <taxon>Fungi</taxon>
        <taxon>Dikarya</taxon>
        <taxon>Ascomycota</taxon>
        <taxon>Pezizomycotina</taxon>
        <taxon>Sordariomycetes</taxon>
        <taxon>Sordariomycetidae</taxon>
        <taxon>Sordariales</taxon>
        <taxon>Podosporaceae</taxon>
        <taxon>Cladorrhinum</taxon>
    </lineage>
</organism>
<evidence type="ECO:0000256" key="1">
    <source>
        <dbReference type="ARBA" id="ARBA00022729"/>
    </source>
</evidence>
<keyword evidence="6" id="KW-1185">Reference proteome</keyword>
<evidence type="ECO:0000256" key="3">
    <source>
        <dbReference type="SAM" id="SignalP"/>
    </source>
</evidence>
<dbReference type="Proteomes" id="UP001321749">
    <property type="component" value="Unassembled WGS sequence"/>
</dbReference>
<accession>A0AAV9I219</accession>
<gene>
    <name evidence="5" type="ORF">QBC42DRAFT_102772</name>
</gene>
<dbReference type="InterPro" id="IPR018247">
    <property type="entry name" value="EF_Hand_1_Ca_BS"/>
</dbReference>
<dbReference type="PROSITE" id="PS50222">
    <property type="entry name" value="EF_HAND_2"/>
    <property type="match status" value="1"/>
</dbReference>
<evidence type="ECO:0000256" key="2">
    <source>
        <dbReference type="ARBA" id="ARBA00022837"/>
    </source>
</evidence>
<dbReference type="PROSITE" id="PS00018">
    <property type="entry name" value="EF_HAND_1"/>
    <property type="match status" value="1"/>
</dbReference>
<dbReference type="Gene3D" id="1.10.238.10">
    <property type="entry name" value="EF-hand"/>
    <property type="match status" value="1"/>
</dbReference>
<reference evidence="5" key="2">
    <citation type="submission" date="2023-06" db="EMBL/GenBank/DDBJ databases">
        <authorList>
            <consortium name="Lawrence Berkeley National Laboratory"/>
            <person name="Mondo S.J."/>
            <person name="Hensen N."/>
            <person name="Bonometti L."/>
            <person name="Westerberg I."/>
            <person name="Brannstrom I.O."/>
            <person name="Guillou S."/>
            <person name="Cros-Aarteil S."/>
            <person name="Calhoun S."/>
            <person name="Haridas S."/>
            <person name="Kuo A."/>
            <person name="Pangilinan J."/>
            <person name="Riley R."/>
            <person name="Labutti K."/>
            <person name="Andreopoulos B."/>
            <person name="Lipzen A."/>
            <person name="Chen C."/>
            <person name="Yanf M."/>
            <person name="Daum C."/>
            <person name="Ng V."/>
            <person name="Clum A."/>
            <person name="Steindorff A."/>
            <person name="Ohm R."/>
            <person name="Martin F."/>
            <person name="Silar P."/>
            <person name="Natvig D."/>
            <person name="Lalanne C."/>
            <person name="Gautier V."/>
            <person name="Ament-Velasquez S.L."/>
            <person name="Kruys A."/>
            <person name="Hutchinson M.I."/>
            <person name="Powell A.J."/>
            <person name="Barry K."/>
            <person name="Miller A.N."/>
            <person name="Grigoriev I.V."/>
            <person name="Debuchy R."/>
            <person name="Gladieux P."/>
            <person name="Thoren M.H."/>
            <person name="Johannesson H."/>
        </authorList>
    </citation>
    <scope>NUCLEOTIDE SEQUENCE</scope>
    <source>
        <strain evidence="5">PSN324</strain>
    </source>
</reference>
<proteinExistence type="predicted"/>
<dbReference type="SMART" id="SM00054">
    <property type="entry name" value="EFh"/>
    <property type="match status" value="1"/>
</dbReference>
<dbReference type="GO" id="GO:0005509">
    <property type="term" value="F:calcium ion binding"/>
    <property type="evidence" value="ECO:0007669"/>
    <property type="project" value="InterPro"/>
</dbReference>
<protein>
    <submittedName>
        <fullName evidence="5">Calcineurin B-like protein 4</fullName>
    </submittedName>
</protein>
<feature type="signal peptide" evidence="3">
    <location>
        <begin position="1"/>
        <end position="20"/>
    </location>
</feature>
<reference evidence="5" key="1">
    <citation type="journal article" date="2023" name="Mol. Phylogenet. Evol.">
        <title>Genome-scale phylogeny and comparative genomics of the fungal order Sordariales.</title>
        <authorList>
            <person name="Hensen N."/>
            <person name="Bonometti L."/>
            <person name="Westerberg I."/>
            <person name="Brannstrom I.O."/>
            <person name="Guillou S."/>
            <person name="Cros-Aarteil S."/>
            <person name="Calhoun S."/>
            <person name="Haridas S."/>
            <person name="Kuo A."/>
            <person name="Mondo S."/>
            <person name="Pangilinan J."/>
            <person name="Riley R."/>
            <person name="LaButti K."/>
            <person name="Andreopoulos B."/>
            <person name="Lipzen A."/>
            <person name="Chen C."/>
            <person name="Yan M."/>
            <person name="Daum C."/>
            <person name="Ng V."/>
            <person name="Clum A."/>
            <person name="Steindorff A."/>
            <person name="Ohm R.A."/>
            <person name="Martin F."/>
            <person name="Silar P."/>
            <person name="Natvig D.O."/>
            <person name="Lalanne C."/>
            <person name="Gautier V."/>
            <person name="Ament-Velasquez S.L."/>
            <person name="Kruys A."/>
            <person name="Hutchinson M.I."/>
            <person name="Powell A.J."/>
            <person name="Barry K."/>
            <person name="Miller A.N."/>
            <person name="Grigoriev I.V."/>
            <person name="Debuchy R."/>
            <person name="Gladieux P."/>
            <person name="Hiltunen Thoren M."/>
            <person name="Johannesson H."/>
        </authorList>
    </citation>
    <scope>NUCLEOTIDE SEQUENCE</scope>
    <source>
        <strain evidence="5">PSN324</strain>
    </source>
</reference>
<keyword evidence="2" id="KW-0106">Calcium</keyword>
<keyword evidence="1 3" id="KW-0732">Signal</keyword>
<dbReference type="SUPFAM" id="SSF47473">
    <property type="entry name" value="EF-hand"/>
    <property type="match status" value="1"/>
</dbReference>
<dbReference type="GO" id="GO:0005793">
    <property type="term" value="C:endoplasmic reticulum-Golgi intermediate compartment"/>
    <property type="evidence" value="ECO:0007669"/>
    <property type="project" value="TreeGrafter"/>
</dbReference>
<dbReference type="InterPro" id="IPR040250">
    <property type="entry name" value="Nucleobindin"/>
</dbReference>
<feature type="chain" id="PRO_5043496906" evidence="3">
    <location>
        <begin position="21"/>
        <end position="210"/>
    </location>
</feature>
<sequence length="210" mass="24218">MRLSSELVLFLTGLAGHALAHGDHSNGGERRSQKPIVDQNANWMTKHMAEEHHISSFDAASFFTLHDFDLDNHWEAQEIMRTYGLMDESNKHYTAEQKDKLAKQILDLIDANRDGLISKDEFVHFIAAEGKTLPDLGTGPGHHGDDEYEYEIHHWEKYHDENTKLEDLTHPEDIEHFKKHEALEAEEERLELLKGMNIIESNIPAKFRRG</sequence>
<evidence type="ECO:0000259" key="4">
    <source>
        <dbReference type="PROSITE" id="PS50222"/>
    </source>
</evidence>